<dbReference type="RefSeq" id="WP_204819736.1">
    <property type="nucleotide sequence ID" value="NZ_JBHLVF010000011.1"/>
</dbReference>
<feature type="domain" description="Enoyl reductase (ER)" evidence="5">
    <location>
        <begin position="39"/>
        <end position="360"/>
    </location>
</feature>
<dbReference type="EMBL" id="JBHLVF010000011">
    <property type="protein sequence ID" value="MFC0391619.1"/>
    <property type="molecule type" value="Genomic_DNA"/>
</dbReference>
<proteinExistence type="inferred from homology"/>
<evidence type="ECO:0000259" key="5">
    <source>
        <dbReference type="SMART" id="SM00829"/>
    </source>
</evidence>
<evidence type="ECO:0000256" key="4">
    <source>
        <dbReference type="RuleBase" id="RU361277"/>
    </source>
</evidence>
<keyword evidence="2 4" id="KW-0862">Zinc</keyword>
<keyword evidence="1 4" id="KW-0479">Metal-binding</keyword>
<name>A0ABV6J837_9BACL</name>
<dbReference type="Pfam" id="PF00107">
    <property type="entry name" value="ADH_zinc_N"/>
    <property type="match status" value="1"/>
</dbReference>
<accession>A0ABV6J837</accession>
<keyword evidence="3" id="KW-0560">Oxidoreductase</keyword>
<evidence type="ECO:0000313" key="6">
    <source>
        <dbReference type="EMBL" id="MFC0391619.1"/>
    </source>
</evidence>
<evidence type="ECO:0000256" key="2">
    <source>
        <dbReference type="ARBA" id="ARBA00022833"/>
    </source>
</evidence>
<evidence type="ECO:0000256" key="1">
    <source>
        <dbReference type="ARBA" id="ARBA00022723"/>
    </source>
</evidence>
<keyword evidence="7" id="KW-1185">Reference proteome</keyword>
<comment type="cofactor">
    <cofactor evidence="4">
        <name>Zn(2+)</name>
        <dbReference type="ChEBI" id="CHEBI:29105"/>
    </cofactor>
</comment>
<dbReference type="InterPro" id="IPR036291">
    <property type="entry name" value="NAD(P)-bd_dom_sf"/>
</dbReference>
<evidence type="ECO:0000313" key="7">
    <source>
        <dbReference type="Proteomes" id="UP001589818"/>
    </source>
</evidence>
<dbReference type="Gene3D" id="3.40.50.720">
    <property type="entry name" value="NAD(P)-binding Rossmann-like Domain"/>
    <property type="match status" value="1"/>
</dbReference>
<evidence type="ECO:0000256" key="3">
    <source>
        <dbReference type="ARBA" id="ARBA00023002"/>
    </source>
</evidence>
<gene>
    <name evidence="6" type="ORF">ACFFJ8_09545</name>
</gene>
<dbReference type="Pfam" id="PF08240">
    <property type="entry name" value="ADH_N"/>
    <property type="match status" value="1"/>
</dbReference>
<dbReference type="InterPro" id="IPR020843">
    <property type="entry name" value="ER"/>
</dbReference>
<dbReference type="InterPro" id="IPR013154">
    <property type="entry name" value="ADH-like_N"/>
</dbReference>
<dbReference type="InterPro" id="IPR013149">
    <property type="entry name" value="ADH-like_C"/>
</dbReference>
<protein>
    <submittedName>
        <fullName evidence="6">Zinc-binding dehydrogenase</fullName>
    </submittedName>
</protein>
<comment type="similarity">
    <text evidence="4">Belongs to the zinc-containing alcohol dehydrogenase family.</text>
</comment>
<dbReference type="InterPro" id="IPR050129">
    <property type="entry name" value="Zn_alcohol_dh"/>
</dbReference>
<sequence length="362" mass="39068">MNGIELELTASGVESRKNVGKELASVQIRSAYMKSPWECMLRKIDLPDQIPDKHVLIRVEACGICGTDLSNAEENMDDWQPFGHEIAGVVEKLGSHCEGLQVGDTVVLESAGFCGTCDLCRNGRVDLCNKAPHFWNAGPSMGFSDYMFAPACGVVRYDGLTPDAASLAEPAGVAYDMVKTADIQHGDRVCIIGPGPIGLMAIPIALRSGADKVVCVGRTRNHARLEAAAKLGAQVVASDRSIVEHAELHRQFDRVLVTAPVQMIPEAISLLAYGGIMSYIGIGSGSGMIQFDANDFHYRKLQLRASFASPALYYPIVLKMLKNGTIPADLIISHRMPLADIEKAMTLCKEDKGKTVKVVITP</sequence>
<organism evidence="6 7">
    <name type="scientific">Paenibacillus mendelii</name>
    <dbReference type="NCBI Taxonomy" id="206163"/>
    <lineage>
        <taxon>Bacteria</taxon>
        <taxon>Bacillati</taxon>
        <taxon>Bacillota</taxon>
        <taxon>Bacilli</taxon>
        <taxon>Bacillales</taxon>
        <taxon>Paenibacillaceae</taxon>
        <taxon>Paenibacillus</taxon>
    </lineage>
</organism>
<dbReference type="InterPro" id="IPR011032">
    <property type="entry name" value="GroES-like_sf"/>
</dbReference>
<dbReference type="Proteomes" id="UP001589818">
    <property type="component" value="Unassembled WGS sequence"/>
</dbReference>
<dbReference type="PROSITE" id="PS00059">
    <property type="entry name" value="ADH_ZINC"/>
    <property type="match status" value="1"/>
</dbReference>
<comment type="caution">
    <text evidence="6">The sequence shown here is derived from an EMBL/GenBank/DDBJ whole genome shotgun (WGS) entry which is preliminary data.</text>
</comment>
<dbReference type="SMART" id="SM00829">
    <property type="entry name" value="PKS_ER"/>
    <property type="match status" value="1"/>
</dbReference>
<dbReference type="PANTHER" id="PTHR43401">
    <property type="entry name" value="L-THREONINE 3-DEHYDROGENASE"/>
    <property type="match status" value="1"/>
</dbReference>
<dbReference type="PANTHER" id="PTHR43401:SF2">
    <property type="entry name" value="L-THREONINE 3-DEHYDROGENASE"/>
    <property type="match status" value="1"/>
</dbReference>
<dbReference type="InterPro" id="IPR002328">
    <property type="entry name" value="ADH_Zn_CS"/>
</dbReference>
<dbReference type="SUPFAM" id="SSF50129">
    <property type="entry name" value="GroES-like"/>
    <property type="match status" value="1"/>
</dbReference>
<dbReference type="SUPFAM" id="SSF51735">
    <property type="entry name" value="NAD(P)-binding Rossmann-fold domains"/>
    <property type="match status" value="1"/>
</dbReference>
<dbReference type="Gene3D" id="3.90.180.10">
    <property type="entry name" value="Medium-chain alcohol dehydrogenases, catalytic domain"/>
    <property type="match status" value="1"/>
</dbReference>
<reference evidence="6 7" key="1">
    <citation type="submission" date="2024-09" db="EMBL/GenBank/DDBJ databases">
        <authorList>
            <person name="Sun Q."/>
            <person name="Mori K."/>
        </authorList>
    </citation>
    <scope>NUCLEOTIDE SEQUENCE [LARGE SCALE GENOMIC DNA]</scope>
    <source>
        <strain evidence="6 7">CCM 4839</strain>
    </source>
</reference>